<proteinExistence type="predicted"/>
<dbReference type="Proteomes" id="UP000199045">
    <property type="component" value="Unassembled WGS sequence"/>
</dbReference>
<accession>A0A1G7NXM5</accession>
<dbReference type="STRING" id="104663.SAMN04488121_102985"/>
<gene>
    <name evidence="1" type="ORF">SAMN04488121_102985</name>
</gene>
<evidence type="ECO:0000313" key="2">
    <source>
        <dbReference type="Proteomes" id="UP000199045"/>
    </source>
</evidence>
<reference evidence="1 2" key="1">
    <citation type="submission" date="2016-10" db="EMBL/GenBank/DDBJ databases">
        <authorList>
            <person name="de Groot N.N."/>
        </authorList>
    </citation>
    <scope>NUCLEOTIDE SEQUENCE [LARGE SCALE GENOMIC DNA]</scope>
    <source>
        <strain evidence="1 2">DSM 527</strain>
    </source>
</reference>
<dbReference type="OrthoDB" id="676287at2"/>
<dbReference type="EMBL" id="FNBN01000002">
    <property type="protein sequence ID" value="SDF78775.1"/>
    <property type="molecule type" value="Genomic_DNA"/>
</dbReference>
<dbReference type="RefSeq" id="WP_143011447.1">
    <property type="nucleotide sequence ID" value="NZ_FNBN01000002.1"/>
</dbReference>
<evidence type="ECO:0000313" key="1">
    <source>
        <dbReference type="EMBL" id="SDF78775.1"/>
    </source>
</evidence>
<protein>
    <submittedName>
        <fullName evidence="1">Uncharacterized protein</fullName>
    </submittedName>
</protein>
<dbReference type="AlphaFoldDB" id="A0A1G7NXM5"/>
<sequence length="132" mass="15311">MRVAVFFLCLCLMLMKGIENPLARTYYSGVGYALATEEAEEKHRELLTSSNHWNYSIIKDTRPVSEDEFIVGEDVEDEDPNNFAYKYKLLARGRLAYASLSDLKYHRRYLKSPTILSDQASYKYLLQGVLRI</sequence>
<name>A0A1G7NXM5_CHIFI</name>
<organism evidence="1 2">
    <name type="scientific">Chitinophaga filiformis</name>
    <name type="common">Myxococcus filiformis</name>
    <name type="synonym">Flexibacter filiformis</name>
    <dbReference type="NCBI Taxonomy" id="104663"/>
    <lineage>
        <taxon>Bacteria</taxon>
        <taxon>Pseudomonadati</taxon>
        <taxon>Bacteroidota</taxon>
        <taxon>Chitinophagia</taxon>
        <taxon>Chitinophagales</taxon>
        <taxon>Chitinophagaceae</taxon>
        <taxon>Chitinophaga</taxon>
    </lineage>
</organism>